<feature type="compositionally biased region" description="Basic and acidic residues" evidence="1">
    <location>
        <begin position="230"/>
        <end position="246"/>
    </location>
</feature>
<dbReference type="InterPro" id="IPR039277">
    <property type="entry name" value="VOZ1/VOZ2"/>
</dbReference>
<evidence type="ECO:0008006" key="4">
    <source>
        <dbReference type="Google" id="ProtNLM"/>
    </source>
</evidence>
<dbReference type="Proteomes" id="UP000011116">
    <property type="component" value="Chromosome 3H"/>
</dbReference>
<feature type="compositionally biased region" description="Polar residues" evidence="1">
    <location>
        <begin position="179"/>
        <end position="188"/>
    </location>
</feature>
<protein>
    <recommendedName>
        <fullName evidence="4">Transcription factor VOZ1</fullName>
    </recommendedName>
</protein>
<feature type="compositionally biased region" description="Pro residues" evidence="1">
    <location>
        <begin position="89"/>
        <end position="98"/>
    </location>
</feature>
<feature type="compositionally biased region" description="Basic residues" evidence="1">
    <location>
        <begin position="74"/>
        <end position="86"/>
    </location>
</feature>
<evidence type="ECO:0000313" key="3">
    <source>
        <dbReference type="Proteomes" id="UP000011116"/>
    </source>
</evidence>
<dbReference type="GO" id="GO:0005634">
    <property type="term" value="C:nucleus"/>
    <property type="evidence" value="ECO:0000318"/>
    <property type="project" value="GO_Central"/>
</dbReference>
<dbReference type="GO" id="GO:0048578">
    <property type="term" value="P:positive regulation of long-day photoperiodism, flowering"/>
    <property type="evidence" value="ECO:0000318"/>
    <property type="project" value="GO_Central"/>
</dbReference>
<sequence>MTLFYRTTLSTLTTSRGFLPIYSVRRAHPPPPFCRGRRFSASRPSKVAAIPSERASEREREKEKDTKLYEHLSSRRAKRGRGRRTARPPSTPSLPPSAAPTDRSGTARASAMRKGSSRSGSARHQQFRARAKTRVDDLQDMFSGLQYARKEARSTDAVLLEAQLHQMLREWRAELSVPSPASSLQAGNDNRDQSDPPSETPRPPQLAAAEEEDDATSQLVEQLPRPSADQARRHPQGGDHDMKPEPREEAIADPVTVAQQPPSLGQGVMATPATAVFHDQMYYVNQELTVEDFLYDDDYKINLPGSNPEILNNLEGIGQQEYPQFNLPQELPPNAYLDMSNYGQNAGDVFLHMSDLLTTMTPAPASFLRPKCALWDCPRPAQGSERWQDYCSMYHAELAVKEEGPPGTMPVIRPRGIDLKDGPLFAALSAKIQGKHVGIPVCEGAATTKSPWNAPELFDLYIFEGESMREWLFFDKPRRAFDSGNRKQRSLPDYNGRGWHESRKQVMKDFGGLKRSYYMDPQPSTSYEWHLYEYEINDRDAFALYRLEFKSSDAKKSAKSKFTCSPLIEIQQQMVRLSADGPLENKRAARGRTKDASANIYPVQNSTAHDNAPDAYQAAAQVDQMAFLNGSVVYGPHLPYGYPTEGGDFYWNSNDGA</sequence>
<evidence type="ECO:0000256" key="1">
    <source>
        <dbReference type="SAM" id="MobiDB-lite"/>
    </source>
</evidence>
<feature type="region of interest" description="Disordered" evidence="1">
    <location>
        <begin position="25"/>
        <end position="134"/>
    </location>
</feature>
<dbReference type="GO" id="GO:0043565">
    <property type="term" value="F:sequence-specific DNA binding"/>
    <property type="evidence" value="ECO:0000318"/>
    <property type="project" value="GO_Central"/>
</dbReference>
<keyword evidence="3" id="KW-1185">Reference proteome</keyword>
<dbReference type="AlphaFoldDB" id="A0A8I6Y166"/>
<gene>
    <name evidence="2" type="primary">LOC123444429</name>
</gene>
<organism evidence="2 3">
    <name type="scientific">Hordeum vulgare subsp. vulgare</name>
    <name type="common">Domesticated barley</name>
    <dbReference type="NCBI Taxonomy" id="112509"/>
    <lineage>
        <taxon>Eukaryota</taxon>
        <taxon>Viridiplantae</taxon>
        <taxon>Streptophyta</taxon>
        <taxon>Embryophyta</taxon>
        <taxon>Tracheophyta</taxon>
        <taxon>Spermatophyta</taxon>
        <taxon>Magnoliopsida</taxon>
        <taxon>Liliopsida</taxon>
        <taxon>Poales</taxon>
        <taxon>Poaceae</taxon>
        <taxon>BOP clade</taxon>
        <taxon>Pooideae</taxon>
        <taxon>Triticodae</taxon>
        <taxon>Triticeae</taxon>
        <taxon>Hordeinae</taxon>
        <taxon>Hordeum</taxon>
    </lineage>
</organism>
<dbReference type="GO" id="GO:0045893">
    <property type="term" value="P:positive regulation of DNA-templated transcription"/>
    <property type="evidence" value="ECO:0000318"/>
    <property type="project" value="GO_Central"/>
</dbReference>
<reference evidence="2" key="3">
    <citation type="submission" date="2022-01" db="UniProtKB">
        <authorList>
            <consortium name="EnsemblPlants"/>
        </authorList>
    </citation>
    <scope>IDENTIFICATION</scope>
    <source>
        <strain evidence="2">subsp. vulgare</strain>
    </source>
</reference>
<dbReference type="PANTHER" id="PTHR33873:SF15">
    <property type="entry name" value="TRANSCRIPTION FACTOR VOZ2"/>
    <property type="match status" value="1"/>
</dbReference>
<reference evidence="3" key="1">
    <citation type="journal article" date="2012" name="Nature">
        <title>A physical, genetic and functional sequence assembly of the barley genome.</title>
        <authorList>
            <consortium name="The International Barley Genome Sequencing Consortium"/>
            <person name="Mayer K.F."/>
            <person name="Waugh R."/>
            <person name="Brown J.W."/>
            <person name="Schulman A."/>
            <person name="Langridge P."/>
            <person name="Platzer M."/>
            <person name="Fincher G.B."/>
            <person name="Muehlbauer G.J."/>
            <person name="Sato K."/>
            <person name="Close T.J."/>
            <person name="Wise R.P."/>
            <person name="Stein N."/>
        </authorList>
    </citation>
    <scope>NUCLEOTIDE SEQUENCE [LARGE SCALE GENOMIC DNA]</scope>
    <source>
        <strain evidence="3">cv. Morex</strain>
    </source>
</reference>
<name>A0A8I6Y166_HORVV</name>
<reference evidence="2" key="2">
    <citation type="submission" date="2020-10" db="EMBL/GenBank/DDBJ databases">
        <authorList>
            <person name="Scholz U."/>
            <person name="Mascher M."/>
            <person name="Fiebig A."/>
        </authorList>
    </citation>
    <scope>NUCLEOTIDE SEQUENCE [LARGE SCALE GENOMIC DNA]</scope>
    <source>
        <strain evidence="2">cv. Morex</strain>
    </source>
</reference>
<evidence type="ECO:0000313" key="2">
    <source>
        <dbReference type="EnsemblPlants" id="HORVU.MOREX.r3.3HG0289300.1"/>
    </source>
</evidence>
<dbReference type="EnsemblPlants" id="HORVU.MOREX.r3.3HG0289300.1">
    <property type="protein sequence ID" value="HORVU.MOREX.r3.3HG0289300.1"/>
    <property type="gene ID" value="HORVU.MOREX.r3.3HG0289300"/>
</dbReference>
<dbReference type="Gramene" id="HORVU.MOREX.r3.3HG0289300.1">
    <property type="protein sequence ID" value="HORVU.MOREX.r3.3HG0289300.1"/>
    <property type="gene ID" value="HORVU.MOREX.r3.3HG0289300"/>
</dbReference>
<accession>A0A8I6Y166</accession>
<feature type="compositionally biased region" description="Basic and acidic residues" evidence="1">
    <location>
        <begin position="54"/>
        <end position="73"/>
    </location>
</feature>
<feature type="region of interest" description="Disordered" evidence="1">
    <location>
        <begin position="178"/>
        <end position="246"/>
    </location>
</feature>
<proteinExistence type="predicted"/>
<dbReference type="Gramene" id="HORVU.MOREX.r2.3HG0240260.1">
    <property type="protein sequence ID" value="HORVU.MOREX.r2.3HG0240260.1"/>
    <property type="gene ID" value="HORVU.MOREX.r2.3HG0240260"/>
</dbReference>
<dbReference type="PANTHER" id="PTHR33873">
    <property type="entry name" value="TRANSCRIPTION FACTOR VOZ1"/>
    <property type="match status" value="1"/>
</dbReference>